<protein>
    <recommendedName>
        <fullName evidence="6">Chaperonin GroEL</fullName>
        <ecNumber evidence="6">5.6.1.7</ecNumber>
    </recommendedName>
    <alternativeName>
        <fullName evidence="6">60 kDa chaperonin</fullName>
    </alternativeName>
    <alternativeName>
        <fullName evidence="6">Chaperonin-60</fullName>
        <shortName evidence="6">Cpn60</shortName>
    </alternativeName>
</protein>
<dbReference type="EC" id="5.6.1.7" evidence="6"/>
<evidence type="ECO:0000256" key="7">
    <source>
        <dbReference type="RuleBase" id="RU000418"/>
    </source>
</evidence>
<dbReference type="NCBIfam" id="NF009488">
    <property type="entry name" value="PRK12850.1"/>
    <property type="match status" value="1"/>
</dbReference>
<dbReference type="Gene3D" id="1.10.560.10">
    <property type="entry name" value="GroEL-like equatorial domain"/>
    <property type="match status" value="1"/>
</dbReference>
<dbReference type="Gene3D" id="3.30.260.10">
    <property type="entry name" value="TCP-1-like chaperonin intermediate domain"/>
    <property type="match status" value="1"/>
</dbReference>
<keyword evidence="3 6" id="KW-0067">ATP-binding</keyword>
<dbReference type="GO" id="GO:0051082">
    <property type="term" value="F:unfolded protein binding"/>
    <property type="evidence" value="ECO:0007669"/>
    <property type="project" value="UniProtKB-UniRule"/>
</dbReference>
<dbReference type="FunFam" id="3.50.7.10:FF:000001">
    <property type="entry name" value="60 kDa chaperonin"/>
    <property type="match status" value="1"/>
</dbReference>
<dbReference type="KEGG" id="ftj:FTUN_4308"/>
<dbReference type="RefSeq" id="WP_171472273.1">
    <property type="nucleotide sequence ID" value="NZ_CP053452.2"/>
</dbReference>
<reference evidence="10" key="1">
    <citation type="submission" date="2020-05" db="EMBL/GenBank/DDBJ databases">
        <title>Frigoriglobus tundricola gen. nov., sp. nov., a psychrotolerant cellulolytic planctomycete of the family Gemmataceae with two divergent copies of 16S rRNA gene.</title>
        <authorList>
            <person name="Kulichevskaya I.S."/>
            <person name="Ivanova A.A."/>
            <person name="Naumoff D.G."/>
            <person name="Beletsky A.V."/>
            <person name="Rijpstra W.I.C."/>
            <person name="Sinninghe Damste J.S."/>
            <person name="Mardanov A.V."/>
            <person name="Ravin N.V."/>
            <person name="Dedysh S.N."/>
        </authorList>
    </citation>
    <scope>NUCLEOTIDE SEQUENCE [LARGE SCALE GENOMIC DNA]</scope>
    <source>
        <strain evidence="10">PL17</strain>
    </source>
</reference>
<dbReference type="CDD" id="cd03344">
    <property type="entry name" value="GroEL"/>
    <property type="match status" value="1"/>
</dbReference>
<comment type="subunit">
    <text evidence="6 8">Forms a cylinder of 14 subunits composed of two heptameric rings stacked back-to-back. Interacts with the co-chaperonin GroES.</text>
</comment>
<evidence type="ECO:0000256" key="2">
    <source>
        <dbReference type="ARBA" id="ARBA00022741"/>
    </source>
</evidence>
<keyword evidence="10" id="KW-1185">Reference proteome</keyword>
<keyword evidence="4 6" id="KW-0143">Chaperone</keyword>
<evidence type="ECO:0000313" key="10">
    <source>
        <dbReference type="Proteomes" id="UP000503447"/>
    </source>
</evidence>
<evidence type="ECO:0000256" key="3">
    <source>
        <dbReference type="ARBA" id="ARBA00022840"/>
    </source>
</evidence>
<feature type="binding site" evidence="6">
    <location>
        <position position="523"/>
    </location>
    <ligand>
        <name>ATP</name>
        <dbReference type="ChEBI" id="CHEBI:30616"/>
    </ligand>
</feature>
<gene>
    <name evidence="6" type="primary">groEL</name>
    <name evidence="6" type="synonym">groL</name>
    <name evidence="9" type="ORF">FTUN_4308</name>
</gene>
<comment type="subcellular location">
    <subcellularLocation>
        <location evidence="6">Cytoplasm</location>
    </subcellularLocation>
</comment>
<keyword evidence="9" id="KW-0346">Stress response</keyword>
<evidence type="ECO:0000256" key="5">
    <source>
        <dbReference type="ARBA" id="ARBA00023235"/>
    </source>
</evidence>
<dbReference type="SUPFAM" id="SSF52029">
    <property type="entry name" value="GroEL apical domain-like"/>
    <property type="match status" value="1"/>
</dbReference>
<dbReference type="Gene3D" id="3.50.7.10">
    <property type="entry name" value="GroEL"/>
    <property type="match status" value="1"/>
</dbReference>
<dbReference type="SUPFAM" id="SSF48592">
    <property type="entry name" value="GroEL equatorial domain-like"/>
    <property type="match status" value="1"/>
</dbReference>
<dbReference type="NCBIfam" id="NF009487">
    <property type="entry name" value="PRK12849.1"/>
    <property type="match status" value="1"/>
</dbReference>
<dbReference type="GO" id="GO:0016853">
    <property type="term" value="F:isomerase activity"/>
    <property type="evidence" value="ECO:0007669"/>
    <property type="project" value="UniProtKB-KW"/>
</dbReference>
<dbReference type="Pfam" id="PF00118">
    <property type="entry name" value="Cpn60_TCP1"/>
    <property type="match status" value="1"/>
</dbReference>
<organism evidence="9 10">
    <name type="scientific">Frigoriglobus tundricola</name>
    <dbReference type="NCBI Taxonomy" id="2774151"/>
    <lineage>
        <taxon>Bacteria</taxon>
        <taxon>Pseudomonadati</taxon>
        <taxon>Planctomycetota</taxon>
        <taxon>Planctomycetia</taxon>
        <taxon>Gemmatales</taxon>
        <taxon>Gemmataceae</taxon>
        <taxon>Frigoriglobus</taxon>
    </lineage>
</organism>
<keyword evidence="2 6" id="KW-0547">Nucleotide-binding</keyword>
<feature type="binding site" evidence="6">
    <location>
        <begin position="29"/>
        <end position="32"/>
    </location>
    <ligand>
        <name>ATP</name>
        <dbReference type="ChEBI" id="CHEBI:30616"/>
    </ligand>
</feature>
<dbReference type="InterPro" id="IPR027410">
    <property type="entry name" value="TCP-1-like_intermed_sf"/>
</dbReference>
<dbReference type="NCBIfam" id="TIGR02348">
    <property type="entry name" value="GroEL"/>
    <property type="match status" value="1"/>
</dbReference>
<dbReference type="InterPro" id="IPR002423">
    <property type="entry name" value="Cpn60/GroEL/TCP-1"/>
</dbReference>
<dbReference type="HAMAP" id="MF_00600">
    <property type="entry name" value="CH60"/>
    <property type="match status" value="1"/>
</dbReference>
<comment type="caution">
    <text evidence="6">Lacks conserved residue(s) required for the propagation of feature annotation.</text>
</comment>
<feature type="binding site" evidence="6">
    <location>
        <position position="439"/>
    </location>
    <ligand>
        <name>ATP</name>
        <dbReference type="ChEBI" id="CHEBI:30616"/>
    </ligand>
</feature>
<dbReference type="InterPro" id="IPR001844">
    <property type="entry name" value="Cpn60/GroEL"/>
</dbReference>
<dbReference type="PRINTS" id="PR00298">
    <property type="entry name" value="CHAPERONIN60"/>
</dbReference>
<comment type="function">
    <text evidence="6 8">Together with its co-chaperonin GroES, plays an essential role in assisting protein folding. The GroEL-GroES system forms a nano-cage that allows encapsulation of the non-native substrate proteins and provides a physical environment optimized to promote and accelerate protein folding.</text>
</comment>
<feature type="binding site" evidence="6">
    <location>
        <position position="50"/>
    </location>
    <ligand>
        <name>ATP</name>
        <dbReference type="ChEBI" id="CHEBI:30616"/>
    </ligand>
</feature>
<feature type="binding site" evidence="6">
    <location>
        <begin position="86"/>
        <end position="90"/>
    </location>
    <ligand>
        <name>ATP</name>
        <dbReference type="ChEBI" id="CHEBI:30616"/>
    </ligand>
</feature>
<dbReference type="InterPro" id="IPR027413">
    <property type="entry name" value="GROEL-like_equatorial_sf"/>
</dbReference>
<dbReference type="NCBIfam" id="NF000592">
    <property type="entry name" value="PRK00013.1"/>
    <property type="match status" value="1"/>
</dbReference>
<dbReference type="GO" id="GO:0140662">
    <property type="term" value="F:ATP-dependent protein folding chaperone"/>
    <property type="evidence" value="ECO:0007669"/>
    <property type="project" value="InterPro"/>
</dbReference>
<dbReference type="GO" id="GO:0005524">
    <property type="term" value="F:ATP binding"/>
    <property type="evidence" value="ECO:0007669"/>
    <property type="project" value="UniProtKB-UniRule"/>
</dbReference>
<evidence type="ECO:0000256" key="6">
    <source>
        <dbReference type="HAMAP-Rule" id="MF_00600"/>
    </source>
</evidence>
<evidence type="ECO:0000313" key="9">
    <source>
        <dbReference type="EMBL" id="QJW96749.1"/>
    </source>
</evidence>
<dbReference type="Proteomes" id="UP000503447">
    <property type="component" value="Chromosome"/>
</dbReference>
<dbReference type="InterPro" id="IPR027409">
    <property type="entry name" value="GroEL-like_apical_dom_sf"/>
</dbReference>
<dbReference type="AlphaFoldDB" id="A0A6M5YS82"/>
<dbReference type="GO" id="GO:0042026">
    <property type="term" value="P:protein refolding"/>
    <property type="evidence" value="ECO:0007669"/>
    <property type="project" value="UniProtKB-UniRule"/>
</dbReference>
<keyword evidence="6" id="KW-0963">Cytoplasm</keyword>
<evidence type="ECO:0000256" key="4">
    <source>
        <dbReference type="ARBA" id="ARBA00023186"/>
    </source>
</evidence>
<dbReference type="SUPFAM" id="SSF54849">
    <property type="entry name" value="GroEL-intermediate domain like"/>
    <property type="match status" value="1"/>
</dbReference>
<sequence>MAKQLLYTDDARKKLLTGAEKLARAVGSTLGPTGRNVIIDKSFGGPTVTKDGVTVSKEIDLPDPFENMGAKLVNAVAQKTSDAAGDGTTTATVLALAIYQEGLRNITAGANPMAVKRGIDKAVAAAVKHLEDNLARTIRAIDKGGREDLENIASISANNDPKIGKLMADAFAKIGRDGVITVEEGKTSETALEFVEGMQFDKGYISPYFVVNTPELKWEQNDVSVLLFEKKLSNVREMLPLLDRVAQARKPLLIIAEDVESEALAVLVVNRLRGLLEVCAVKAPGFGDRRKAMMEDIAVLTGGTFVSEDRGINLDSMDEVSPAEQQRGARPEPKVFKLLGHADQVVVDKENCTVIVEPNKDRKAALDARVKTIRTQMDQTESEYDKEKFSERLAKLVGGVAVIKVGASTEAEMKQTKGRVEDALHATRAAVAEGIVPGGGVALLRCVPTVEALGEKLKGDERIGAEIVARALLKPIRTIAENGGVDGAVVADEVTTRGEKDPNIGFNANTGKYEDMFKAGVLDPLRVTRSALTNAASIAGLMLTTEVMVTRIDEDDKKSKVTGAIA</sequence>
<name>A0A6M5YS82_9BACT</name>
<keyword evidence="5 6" id="KW-0413">Isomerase</keyword>
<evidence type="ECO:0000256" key="1">
    <source>
        <dbReference type="ARBA" id="ARBA00006607"/>
    </source>
</evidence>
<dbReference type="GO" id="GO:0005737">
    <property type="term" value="C:cytoplasm"/>
    <property type="evidence" value="ECO:0007669"/>
    <property type="project" value="UniProtKB-SubCell"/>
</dbReference>
<proteinExistence type="inferred from homology"/>
<accession>A0A6M5YS82</accession>
<dbReference type="PANTHER" id="PTHR45633">
    <property type="entry name" value="60 KDA HEAT SHOCK PROTEIN, MITOCHONDRIAL"/>
    <property type="match status" value="1"/>
</dbReference>
<comment type="similarity">
    <text evidence="1 6 7">Belongs to the chaperonin (HSP60) family.</text>
</comment>
<dbReference type="NCBIfam" id="NF009489">
    <property type="entry name" value="PRK12851.1"/>
    <property type="match status" value="1"/>
</dbReference>
<dbReference type="EMBL" id="CP053452">
    <property type="protein sequence ID" value="QJW96749.1"/>
    <property type="molecule type" value="Genomic_DNA"/>
</dbReference>
<evidence type="ECO:0000256" key="8">
    <source>
        <dbReference type="RuleBase" id="RU000419"/>
    </source>
</evidence>